<evidence type="ECO:0000313" key="7">
    <source>
        <dbReference type="Proteomes" id="UP000192917"/>
    </source>
</evidence>
<evidence type="ECO:0000256" key="2">
    <source>
        <dbReference type="ARBA" id="ARBA00022679"/>
    </source>
</evidence>
<dbReference type="HAMAP" id="MF_00658">
    <property type="entry name" value="23SrRNA_methyltr_H"/>
    <property type="match status" value="1"/>
</dbReference>
<accession>A0A1Y6BMB6</accession>
<dbReference type="InterPro" id="IPR029028">
    <property type="entry name" value="Alpha/beta_knot_MTases"/>
</dbReference>
<dbReference type="RefSeq" id="WP_085121822.1">
    <property type="nucleotide sequence ID" value="NZ_FWZX01000004.1"/>
</dbReference>
<evidence type="ECO:0000256" key="5">
    <source>
        <dbReference type="HAMAP-Rule" id="MF_00658"/>
    </source>
</evidence>
<keyword evidence="5" id="KW-0963">Cytoplasm</keyword>
<gene>
    <name evidence="5" type="primary">rlmH</name>
    <name evidence="6" type="ORF">SAMN05428998_104117</name>
</gene>
<protein>
    <recommendedName>
        <fullName evidence="5">Ribosomal RNA large subunit methyltransferase H</fullName>
        <ecNumber evidence="5">2.1.1.177</ecNumber>
    </recommendedName>
    <alternativeName>
        <fullName evidence="5">23S rRNA (pseudouridine1915-N3)-methyltransferase</fullName>
    </alternativeName>
    <alternativeName>
        <fullName evidence="5">23S rRNA m3Psi1915 methyltransferase</fullName>
    </alternativeName>
    <alternativeName>
        <fullName evidence="5">rRNA (pseudouridine-N3-)-methyltransferase RlmH</fullName>
    </alternativeName>
</protein>
<dbReference type="CDD" id="cd18081">
    <property type="entry name" value="RlmH-like"/>
    <property type="match status" value="1"/>
</dbReference>
<keyword evidence="1 5" id="KW-0489">Methyltransferase</keyword>
<comment type="subunit">
    <text evidence="5">Homodimer.</text>
</comment>
<dbReference type="Proteomes" id="UP000192917">
    <property type="component" value="Unassembled WGS sequence"/>
</dbReference>
<dbReference type="PANTHER" id="PTHR33603:SF1">
    <property type="entry name" value="RIBOSOMAL RNA LARGE SUBUNIT METHYLTRANSFERASE H"/>
    <property type="match status" value="1"/>
</dbReference>
<dbReference type="InterPro" id="IPR003742">
    <property type="entry name" value="RlmH-like"/>
</dbReference>
<evidence type="ECO:0000256" key="3">
    <source>
        <dbReference type="ARBA" id="ARBA00022691"/>
    </source>
</evidence>
<sequence>MRLHLLAVGRLRGGPMAALYDDYARRLRGQPLGPLDLREVEEKRPLAAAALKAREAGLLLEACPSAARLVALDGGGRTLSSEALAETLGRWRDEGVGDAAFAIGGAEGHGPALLARADLRLSLGAMTWPHMLVRVLIAEQLFRADSILSGHPYHRA</sequence>
<evidence type="ECO:0000256" key="4">
    <source>
        <dbReference type="ARBA" id="ARBA00038303"/>
    </source>
</evidence>
<dbReference type="GO" id="GO:0070038">
    <property type="term" value="F:rRNA (pseudouridine-N3-)-methyltransferase activity"/>
    <property type="evidence" value="ECO:0007669"/>
    <property type="project" value="UniProtKB-UniRule"/>
</dbReference>
<dbReference type="PANTHER" id="PTHR33603">
    <property type="entry name" value="METHYLTRANSFERASE"/>
    <property type="match status" value="1"/>
</dbReference>
<dbReference type="Gene3D" id="3.40.1280.10">
    <property type="match status" value="1"/>
</dbReference>
<keyword evidence="2 5" id="KW-0808">Transferase</keyword>
<feature type="binding site" evidence="5">
    <location>
        <begin position="123"/>
        <end position="128"/>
    </location>
    <ligand>
        <name>S-adenosyl-L-methionine</name>
        <dbReference type="ChEBI" id="CHEBI:59789"/>
    </ligand>
</feature>
<dbReference type="Pfam" id="PF02590">
    <property type="entry name" value="SPOUT_MTase"/>
    <property type="match status" value="1"/>
</dbReference>
<feature type="binding site" evidence="5">
    <location>
        <position position="72"/>
    </location>
    <ligand>
        <name>S-adenosyl-L-methionine</name>
        <dbReference type="ChEBI" id="CHEBI:59789"/>
    </ligand>
</feature>
<keyword evidence="7" id="KW-1185">Reference proteome</keyword>
<reference evidence="6 7" key="1">
    <citation type="submission" date="2017-04" db="EMBL/GenBank/DDBJ databases">
        <authorList>
            <person name="Afonso C.L."/>
            <person name="Miller P.J."/>
            <person name="Scott M.A."/>
            <person name="Spackman E."/>
            <person name="Goraichik I."/>
            <person name="Dimitrov K.M."/>
            <person name="Suarez D.L."/>
            <person name="Swayne D.E."/>
        </authorList>
    </citation>
    <scope>NUCLEOTIDE SEQUENCE [LARGE SCALE GENOMIC DNA]</scope>
    <source>
        <strain evidence="6 7">USBA 355</strain>
    </source>
</reference>
<keyword evidence="5" id="KW-0698">rRNA processing</keyword>
<comment type="similarity">
    <text evidence="4 5">Belongs to the RNA methyltransferase RlmH family.</text>
</comment>
<evidence type="ECO:0000313" key="6">
    <source>
        <dbReference type="EMBL" id="SMF08138.1"/>
    </source>
</evidence>
<proteinExistence type="inferred from homology"/>
<feature type="binding site" evidence="5">
    <location>
        <position position="104"/>
    </location>
    <ligand>
        <name>S-adenosyl-L-methionine</name>
        <dbReference type="ChEBI" id="CHEBI:59789"/>
    </ligand>
</feature>
<dbReference type="EMBL" id="FWZX01000004">
    <property type="protein sequence ID" value="SMF08138.1"/>
    <property type="molecule type" value="Genomic_DNA"/>
</dbReference>
<dbReference type="PIRSF" id="PIRSF004505">
    <property type="entry name" value="MT_bac"/>
    <property type="match status" value="1"/>
</dbReference>
<dbReference type="AlphaFoldDB" id="A0A1Y6BMB6"/>
<name>A0A1Y6BMB6_9PROT</name>
<comment type="catalytic activity">
    <reaction evidence="5">
        <text>pseudouridine(1915) in 23S rRNA + S-adenosyl-L-methionine = N(3)-methylpseudouridine(1915) in 23S rRNA + S-adenosyl-L-homocysteine + H(+)</text>
        <dbReference type="Rhea" id="RHEA:42752"/>
        <dbReference type="Rhea" id="RHEA-COMP:10221"/>
        <dbReference type="Rhea" id="RHEA-COMP:10222"/>
        <dbReference type="ChEBI" id="CHEBI:15378"/>
        <dbReference type="ChEBI" id="CHEBI:57856"/>
        <dbReference type="ChEBI" id="CHEBI:59789"/>
        <dbReference type="ChEBI" id="CHEBI:65314"/>
        <dbReference type="ChEBI" id="CHEBI:74486"/>
        <dbReference type="EC" id="2.1.1.177"/>
    </reaction>
</comment>
<dbReference type="SUPFAM" id="SSF75217">
    <property type="entry name" value="alpha/beta knot"/>
    <property type="match status" value="1"/>
</dbReference>
<organism evidence="6 7">
    <name type="scientific">Tistlia consotensis USBA 355</name>
    <dbReference type="NCBI Taxonomy" id="560819"/>
    <lineage>
        <taxon>Bacteria</taxon>
        <taxon>Pseudomonadati</taxon>
        <taxon>Pseudomonadota</taxon>
        <taxon>Alphaproteobacteria</taxon>
        <taxon>Rhodospirillales</taxon>
        <taxon>Rhodovibrionaceae</taxon>
        <taxon>Tistlia</taxon>
    </lineage>
</organism>
<comment type="subcellular location">
    <subcellularLocation>
        <location evidence="5">Cytoplasm</location>
    </subcellularLocation>
</comment>
<dbReference type="EC" id="2.1.1.177" evidence="5"/>
<dbReference type="NCBIfam" id="NF000989">
    <property type="entry name" value="PRK00103.2-3"/>
    <property type="match status" value="1"/>
</dbReference>
<comment type="function">
    <text evidence="5">Specifically methylates the pseudouridine at position 1915 (m3Psi1915) in 23S rRNA.</text>
</comment>
<keyword evidence="3 5" id="KW-0949">S-adenosyl-L-methionine</keyword>
<dbReference type="STRING" id="560819.SAMN05428998_104117"/>
<dbReference type="InterPro" id="IPR029026">
    <property type="entry name" value="tRNA_m1G_MTases_N"/>
</dbReference>
<evidence type="ECO:0000256" key="1">
    <source>
        <dbReference type="ARBA" id="ARBA00022603"/>
    </source>
</evidence>
<dbReference type="GO" id="GO:0005737">
    <property type="term" value="C:cytoplasm"/>
    <property type="evidence" value="ECO:0007669"/>
    <property type="project" value="UniProtKB-SubCell"/>
</dbReference>